<gene>
    <name evidence="9" type="ORF">OCBIM_22011503mg</name>
</gene>
<evidence type="ECO:0000256" key="2">
    <source>
        <dbReference type="ARBA" id="ARBA00007965"/>
    </source>
</evidence>
<dbReference type="SUPFAM" id="SSF103473">
    <property type="entry name" value="MFS general substrate transporter"/>
    <property type="match status" value="1"/>
</dbReference>
<accession>A0A0L8HNA6</accession>
<feature type="transmembrane region" description="Helical" evidence="8">
    <location>
        <begin position="392"/>
        <end position="411"/>
    </location>
</feature>
<dbReference type="PANTHER" id="PTHR10332">
    <property type="entry name" value="EQUILIBRATIVE NUCLEOSIDE TRANSPORTER"/>
    <property type="match status" value="1"/>
</dbReference>
<dbReference type="Pfam" id="PF01733">
    <property type="entry name" value="Nucleoside_tran"/>
    <property type="match status" value="2"/>
</dbReference>
<dbReference type="InterPro" id="IPR036259">
    <property type="entry name" value="MFS_trans_sf"/>
</dbReference>
<comment type="similarity">
    <text evidence="2">Belongs to the SLC29A/ENT transporter (TC 2.A.57) family.</text>
</comment>
<evidence type="ECO:0000256" key="5">
    <source>
        <dbReference type="ARBA" id="ARBA00022989"/>
    </source>
</evidence>
<dbReference type="EMBL" id="KQ417796">
    <property type="protein sequence ID" value="KOF90238.1"/>
    <property type="molecule type" value="Genomic_DNA"/>
</dbReference>
<dbReference type="EMBL" id="KQ417796">
    <property type="protein sequence ID" value="KOF90236.1"/>
    <property type="molecule type" value="Genomic_DNA"/>
</dbReference>
<keyword evidence="6 8" id="KW-0472">Membrane</keyword>
<dbReference type="EMBL" id="KQ417796">
    <property type="protein sequence ID" value="KOF90235.1"/>
    <property type="molecule type" value="Genomic_DNA"/>
</dbReference>
<dbReference type="InterPro" id="IPR002259">
    <property type="entry name" value="Eqnu_transpt"/>
</dbReference>
<feature type="transmembrane region" description="Helical" evidence="8">
    <location>
        <begin position="207"/>
        <end position="227"/>
    </location>
</feature>
<protein>
    <recommendedName>
        <fullName evidence="10">Major facilitator superfamily (MFS) profile domain-containing protein</fullName>
    </recommendedName>
</protein>
<dbReference type="EMBL" id="KQ417796">
    <property type="protein sequence ID" value="KOF90237.1"/>
    <property type="molecule type" value="Genomic_DNA"/>
</dbReference>
<feature type="region of interest" description="Disordered" evidence="7">
    <location>
        <begin position="1"/>
        <end position="22"/>
    </location>
</feature>
<proteinExistence type="inferred from homology"/>
<dbReference type="GO" id="GO:0008504">
    <property type="term" value="F:monoamine transmembrane transporter activity"/>
    <property type="evidence" value="ECO:0007669"/>
    <property type="project" value="TreeGrafter"/>
</dbReference>
<feature type="transmembrane region" description="Helical" evidence="8">
    <location>
        <begin position="44"/>
        <end position="64"/>
    </location>
</feature>
<dbReference type="GO" id="GO:0005337">
    <property type="term" value="F:nucleoside transmembrane transporter activity"/>
    <property type="evidence" value="ECO:0007669"/>
    <property type="project" value="InterPro"/>
</dbReference>
<dbReference type="PANTHER" id="PTHR10332:SF10">
    <property type="entry name" value="EQUILIBRATIVE NUCLEOSIDE TRANSPORTER 4"/>
    <property type="match status" value="1"/>
</dbReference>
<evidence type="ECO:0008006" key="10">
    <source>
        <dbReference type="Google" id="ProtNLM"/>
    </source>
</evidence>
<feature type="transmembrane region" description="Helical" evidence="8">
    <location>
        <begin position="114"/>
        <end position="132"/>
    </location>
</feature>
<organism evidence="9">
    <name type="scientific">Octopus bimaculoides</name>
    <name type="common">California two-spotted octopus</name>
    <dbReference type="NCBI Taxonomy" id="37653"/>
    <lineage>
        <taxon>Eukaryota</taxon>
        <taxon>Metazoa</taxon>
        <taxon>Spiralia</taxon>
        <taxon>Lophotrochozoa</taxon>
        <taxon>Mollusca</taxon>
        <taxon>Cephalopoda</taxon>
        <taxon>Coleoidea</taxon>
        <taxon>Octopodiformes</taxon>
        <taxon>Octopoda</taxon>
        <taxon>Incirrata</taxon>
        <taxon>Octopodidae</taxon>
        <taxon>Octopus</taxon>
    </lineage>
</organism>
<keyword evidence="4 8" id="KW-0812">Transmembrane</keyword>
<dbReference type="OrthoDB" id="10014563at2759"/>
<name>A0A0L8HNA6_OCTBM</name>
<evidence type="ECO:0000256" key="7">
    <source>
        <dbReference type="SAM" id="MobiDB-lite"/>
    </source>
</evidence>
<keyword evidence="5 8" id="KW-1133">Transmembrane helix</keyword>
<evidence type="ECO:0000256" key="3">
    <source>
        <dbReference type="ARBA" id="ARBA00022448"/>
    </source>
</evidence>
<evidence type="ECO:0000256" key="6">
    <source>
        <dbReference type="ARBA" id="ARBA00023136"/>
    </source>
</evidence>
<evidence type="ECO:0000256" key="4">
    <source>
        <dbReference type="ARBA" id="ARBA00022692"/>
    </source>
</evidence>
<evidence type="ECO:0000256" key="8">
    <source>
        <dbReference type="SAM" id="Phobius"/>
    </source>
</evidence>
<feature type="transmembrane region" description="Helical" evidence="8">
    <location>
        <begin position="423"/>
        <end position="444"/>
    </location>
</feature>
<sequence length="566" mass="62687">MDDTFSHGYCQMKDSPVDHRKAEGSFRPQTAKEKMKPPRDPCSCIYLALVMSGAGFLLPYNSFITAVDYYQDRFPRTTIEFDMSLTYIVVAFFSVVATNVLVETFSLKLRITFGYIVAFSVLLLVTICDIWLEMFSKETSYGITLMAVGMVAVGSTIQQSSFYGYTSMLPHRYTQAVMTGESAAGLVISSNRILTKALLHNQRTNTIIFFTISLTIVCLCFVLFHVVRRSQFVRYYVSQCEMAGVAEEQRGIANPNPASGPFTEEVDIMDHTGQRGSYGVLVIQSPTSASIQQEFLTGSAPVTPTTPTNPEIKPATATELTKINEQEVKYKGHIYKVQVPKMSSVKRALLLRWEATKCVWPYMISLGMAYFVTLLLFPGVESQIISCRLRSWTPVILMAIFNLFDFIGKVIAAIPYDWPRGRLILFTCFRILLVPMMMMCVLPVHKPTLNGEGYAVLASLLLGVTNGYFGSVPMILAPMKVSSEKKEITGNIMMFSYSIGMTTGSIGAYILDYFIGANSVESICNAAVHPHHPALTNIAGHHMAPSIPASLNATSILSNFTNLSVN</sequence>
<feature type="transmembrane region" description="Helical" evidence="8">
    <location>
        <begin position="488"/>
        <end position="511"/>
    </location>
</feature>
<reference evidence="9" key="1">
    <citation type="submission" date="2015-07" db="EMBL/GenBank/DDBJ databases">
        <title>MeaNS - Measles Nucleotide Surveillance Program.</title>
        <authorList>
            <person name="Tran T."/>
            <person name="Druce J."/>
        </authorList>
    </citation>
    <scope>NUCLEOTIDE SEQUENCE</scope>
    <source>
        <strain evidence="9">UCB-OBI-ISO-001</strain>
        <tissue evidence="9">Gonad</tissue>
    </source>
</reference>
<feature type="transmembrane region" description="Helical" evidence="8">
    <location>
        <begin position="359"/>
        <end position="380"/>
    </location>
</feature>
<feature type="transmembrane region" description="Helical" evidence="8">
    <location>
        <begin position="456"/>
        <end position="476"/>
    </location>
</feature>
<evidence type="ECO:0000256" key="1">
    <source>
        <dbReference type="ARBA" id="ARBA00004141"/>
    </source>
</evidence>
<dbReference type="GO" id="GO:0005886">
    <property type="term" value="C:plasma membrane"/>
    <property type="evidence" value="ECO:0007669"/>
    <property type="project" value="TreeGrafter"/>
</dbReference>
<keyword evidence="3" id="KW-0813">Transport</keyword>
<dbReference type="AlphaFoldDB" id="A0A0L8HNA6"/>
<evidence type="ECO:0000313" key="9">
    <source>
        <dbReference type="EMBL" id="KOF90235.1"/>
    </source>
</evidence>
<feature type="transmembrane region" description="Helical" evidence="8">
    <location>
        <begin position="84"/>
        <end position="102"/>
    </location>
</feature>
<comment type="subcellular location">
    <subcellularLocation>
        <location evidence="1">Membrane</location>
        <topology evidence="1">Multi-pass membrane protein</topology>
    </subcellularLocation>
</comment>